<dbReference type="SMART" id="SM00209">
    <property type="entry name" value="TSP1"/>
    <property type="match status" value="3"/>
</dbReference>
<feature type="compositionally biased region" description="Polar residues" evidence="1">
    <location>
        <begin position="2019"/>
        <end position="2045"/>
    </location>
</feature>
<feature type="compositionally biased region" description="Basic residues" evidence="1">
    <location>
        <begin position="2064"/>
        <end position="2080"/>
    </location>
</feature>
<feature type="region of interest" description="Disordered" evidence="1">
    <location>
        <begin position="1956"/>
        <end position="2088"/>
    </location>
</feature>
<proteinExistence type="predicted"/>
<feature type="compositionally biased region" description="Polar residues" evidence="1">
    <location>
        <begin position="2852"/>
        <end position="2861"/>
    </location>
</feature>
<dbReference type="SUPFAM" id="SSF141086">
    <property type="entry name" value="Agglutinin HPA-like"/>
    <property type="match status" value="1"/>
</dbReference>
<dbReference type="PROSITE" id="PS50092">
    <property type="entry name" value="TSP1"/>
    <property type="match status" value="2"/>
</dbReference>
<keyword evidence="2" id="KW-0812">Transmembrane</keyword>
<evidence type="ECO:0000313" key="3">
    <source>
        <dbReference type="EMBL" id="KFG46814.1"/>
    </source>
</evidence>
<accession>A0A086KQZ6</accession>
<dbReference type="VEuPathDB" id="ToxoDB:TGDOM2_247195"/>
<feature type="compositionally biased region" description="Acidic residues" evidence="1">
    <location>
        <begin position="2816"/>
        <end position="2830"/>
    </location>
</feature>
<evidence type="ECO:0000313" key="4">
    <source>
        <dbReference type="Proteomes" id="UP000028837"/>
    </source>
</evidence>
<gene>
    <name evidence="3" type="ORF">TGDOM2_247195</name>
</gene>
<feature type="region of interest" description="Disordered" evidence="1">
    <location>
        <begin position="2568"/>
        <end position="2604"/>
    </location>
</feature>
<feature type="region of interest" description="Disordered" evidence="1">
    <location>
        <begin position="2774"/>
        <end position="2865"/>
    </location>
</feature>
<evidence type="ECO:0000256" key="1">
    <source>
        <dbReference type="SAM" id="MobiDB-lite"/>
    </source>
</evidence>
<dbReference type="OrthoDB" id="347314at2759"/>
<name>A0A086KQZ6_TOXGO</name>
<dbReference type="InterPro" id="IPR000884">
    <property type="entry name" value="TSP1_rpt"/>
</dbReference>
<feature type="transmembrane region" description="Helical" evidence="2">
    <location>
        <begin position="2722"/>
        <end position="2744"/>
    </location>
</feature>
<dbReference type="InterPro" id="IPR037221">
    <property type="entry name" value="H-type_lectin_dom_sf"/>
</dbReference>
<dbReference type="EMBL" id="AHZU02000245">
    <property type="protein sequence ID" value="KFG46814.1"/>
    <property type="molecule type" value="Genomic_DNA"/>
</dbReference>
<dbReference type="Proteomes" id="UP000028837">
    <property type="component" value="Unassembled WGS sequence"/>
</dbReference>
<keyword evidence="2" id="KW-1133">Transmembrane helix</keyword>
<reference evidence="3 4" key="1">
    <citation type="submission" date="2014-02" db="EMBL/GenBank/DDBJ databases">
        <authorList>
            <person name="Sibley D."/>
            <person name="Venepally P."/>
            <person name="Karamycheva S."/>
            <person name="Hadjithomas M."/>
            <person name="Khan A."/>
            <person name="Brunk B."/>
            <person name="Roos D."/>
            <person name="Caler E."/>
            <person name="Lorenzi H."/>
        </authorList>
    </citation>
    <scope>NUCLEOTIDE SEQUENCE [LARGE SCALE GENOMIC DNA]</scope>
    <source>
        <strain evidence="3 4">GAB2-2007-GAL-DOM2</strain>
    </source>
</reference>
<protein>
    <submittedName>
        <fullName evidence="3">Microneme protein MIC15</fullName>
    </submittedName>
</protein>
<comment type="caution">
    <text evidence="3">The sequence shown here is derived from an EMBL/GenBank/DDBJ whole genome shotgun (WGS) entry which is preliminary data.</text>
</comment>
<keyword evidence="2" id="KW-0472">Membrane</keyword>
<dbReference type="Gene3D" id="2.60.40.2080">
    <property type="match status" value="1"/>
</dbReference>
<sequence length="2924" mass="319958">MGVLRVRSFPLQQRTMVFRATREPFRLPLVPAFIALFLLKGVTCQLQLGTSTLQKNMWTTVKFDEPMIDPVVFVSPPEVPTNSFALVLIGGVTASGFRARVYFPSCEYSPSGGTLYAVRWLAVEATSAGYYDSSNRQTIDWTAHAVTLASSGTIPAGYVWSQSFSAWEDRPGTPGVLIGVQNHREMISAMYSSSEYLNPLVINSNSGGTLTFSFLRQISHRIGFTLKVGIFQYDARRGAVINGVNLVAQRYDLKVNEVLPVADVVAGGTTPATFAVQWVTPTEAPLALVVKPKLLPDGSYSESLVAVEDCRKGATYEPHAFDVTHAFTGNPASTAHRINGGPNCFRPSASVPTWLTEPCKLACESLWTANSDDYWNCDDVNACFETDFRSAETLMALPQIDESIAEVLVTSCNFATRTADLIKQYEYAVNLKVDDIAIGTMWSTSSHCGGDKMEVEIVGAFYEKLGVSILTGSTCEVQDVSREVEALCKAEGGIGCSISGAQIYELIMNYPGVCFALEDAELQIFFNCTFASTSPFDCELYESKGFDQENGDCMCPNALAACTREEATFKSGWLQNLNKSYQYMLHGQIRYVAKSSVFQAFYEAPETSSAGDNTLCARMNTIVVCKNPTPVSAVVGNRGPNCYVIEHGSQYCHLPCLTAWDAFLAAKDLPQQSDYQAEFERFWLSFDFPAIPPHTSQSLLEQLQRCRFATRPATAPLQQYEDEIDVQLPDYGAVIIPLGCDKLHHREVVQALVGSASSIMLGVHEPGCRYEDATETVQRECKAAVSARKTTCEIDSSLFTSKDILCNTSTIKLIIRGTCIPGPYLPTDYTCALYPTTGVVSRDGRSCTCPNSAYPCTYEEGQLTASRWKNEVNTGATVSLANSVVWTAPPGTSEYTYTHTDAYDYVCSTDEHHFVLCKDLTPSALPLTEREPHCLNSFSVKPDASTVDDRDCQDQCASLFATRCRQSFYKWLCVAQGLPECYIPNTDSFTCQIDTNPSAYNYSYGSCGCSGAYPPCSRNEANATRLDWITAFRALSHKKGVVVARGKQALWTENPDRWRYENGMLQGGGCLNNSWFVGVFCGAHLSVTPPARGDVLPICSSAAKVENPDTPHPACRVLCAQVLNECKKVFSTTEGASAYASVFDCFKARGKGTTLDNCTYELGPENRATGVAELHTGWTVASASWSRVLFDVEFADPPVVFLGIPRDTQPFYTPSVRLVTKTSFEVKLYRNNCGLDDTRSSSAPVSWMAIPEGAYLTDFVENPVRVMKLPMTTRTPTVLTFSLPGLKEPEEMVALAQVQDVTPTSVSTDRVAVVISNLKTNSLELSLVVDESVNFSTVAVGILISGKQNPDLAAGLSPLLNRYHLQTFRIPAAAYSATSILGEGLYLSGGIMPHVFAAAIQTRSRTKELDESDRVVISRRATTTPSTWSALLWKKTCDAKDMFEAVENPSDLIIAGIYVEARKDEPSAILGNRHDLCLSFIGQSFESGVVATCMGACRSALPASVQLHCQDECALNIFAPSVHTKCMSDCESLLVAQYEECAGQCTATGTASCQRKCKQFLGNKCDSTASSDVAACLEFVTPPSVFEQCTLLVEYSVSEGGASDGLEIEEETTPSQTYENCIIVDMRDGRFTAFTGWDSRVASCKCPNDFRACTSETVNTQNHWRTELLASAGLCKEQPDGRFNAVTQQLWSTTGDLCALAADEQQPPISWTSNMLPAYVDQDVVLDNSTIRSGDYQCREIWHYVVCPAAATSTTTQEPPVPPFTATLKTAIVGEWGEWSACTGTCFSQWWTPKRTRTRLVLAELSHSQIPSVSETATCLDLPPCGTVCWEREWTEWSECKLFTIVMGQGLEYFRQQIKPIFDFVEEACGLDEHERYERCGEEQNNGETPATSTLQTDSLLETRSLTVSRGTAARALSRVSMDPALEPPSFASLHGTRSHVPASIDAKIIERRKGIMSRRRSVPPSGYLEETAEQVARGGESEQSEKASQNGSRRHRASRKQKRGLESIYSDASVRGSGESTLHGTGTNAYRDQIEWTSKSSSRSAILDSGARGAEAGTSLLQKARRARRGAGRFRKSRSQARNQTPDKSCSVVSEWSGCDSPCLPHKGSTPRRYRLAVPGQNEANYCTVPLSGKEHLCTDLPQCAHPNFDCAKVTASRLTDEDIAACKAVCVEVVKTCETMMSAVFSLYTSLEQCALVQFQEYEQFPGQCHIPEEYTSTRRPTKCFPSRTRRRVASGELPFIFQVSTASGTSPSATSDAASSVAESFVSTGTASAPSSRVMNALAFEASASQTSIDSCECYDPADEPCTAQEARDSLFDSLYLFLTHPLCAESPAAEGALFTMSEPNQTADAASYFALRGLGRMHCPVPMYKSSTEVKGVLTPKRVTFSEFKTKEDLNEFCHKGLSNWRQNVPPEIIGSASFPNCMLVTPREGAEPQDCALLCSETMSSCSAASLSFVELSQCVQDKLTESDFYSKCSAPEVLAPGEGIILCKKKVSTCDYTEWSEWSTCTATCFNWDEGVIPLRVRSRDFASSSAESRVLCRLESQNDAIQTEKCDWMPVCPEAESEEEDDATGGVEPRGEPIVPPWSPERPTDENNQAMGSEDIVPGTVECYVTNMGTIMTSYYRGYNQEYHGCNCPGGRRPCTRAEAVASLDLWAKDSGGLCDQDMATMISAAEGEAFFCATGSFGKIDTSLSESSCASSEYQYVLCEGHPYEGIANLTTWVICLLLGVGGGICFVLSCVQYSSDIQKLLGLAGSYPVLVQNVTELQERESHKLRRQGNISATSEHSDAHAPSLSDSGWDMDGNQSAGSAFPEEEPWQFEDHDEEPLLSTRKYSRNSGSAEIPEPSEIGQTSPTQQRVPRASLAAQRSTCQLSSRLGQANSPEQSLERRSLKLRDSHADVELQRTLRKEMKGNQVWDKTV</sequence>
<organism evidence="3 4">
    <name type="scientific">Toxoplasma gondii GAB2-2007-GAL-DOM2</name>
    <dbReference type="NCBI Taxonomy" id="1130820"/>
    <lineage>
        <taxon>Eukaryota</taxon>
        <taxon>Sar</taxon>
        <taxon>Alveolata</taxon>
        <taxon>Apicomplexa</taxon>
        <taxon>Conoidasida</taxon>
        <taxon>Coccidia</taxon>
        <taxon>Eucoccidiorida</taxon>
        <taxon>Eimeriorina</taxon>
        <taxon>Sarcocystidae</taxon>
        <taxon>Toxoplasma</taxon>
    </lineage>
</organism>
<feature type="compositionally biased region" description="Basic residues" evidence="1">
    <location>
        <begin position="1993"/>
        <end position="2003"/>
    </location>
</feature>
<evidence type="ECO:0000256" key="2">
    <source>
        <dbReference type="SAM" id="Phobius"/>
    </source>
</evidence>